<accession>A0A844QFP2</accession>
<comment type="catalytic activity">
    <reaction evidence="9 10">
        <text>Release of signal peptides from bacterial membrane prolipoproteins. Hydrolyzes -Xaa-Yaa-Zaa-|-(S,diacylglyceryl)Cys-, in which Xaa is hydrophobic (preferably Leu), and Yaa (Ala or Ser) and Zaa (Gly or Ala) have small, neutral side chains.</text>
        <dbReference type="EC" id="3.4.23.36"/>
    </reaction>
</comment>
<comment type="similarity">
    <text evidence="1 9 11">Belongs to the peptidase A8 family.</text>
</comment>
<evidence type="ECO:0000256" key="8">
    <source>
        <dbReference type="ARBA" id="ARBA00023136"/>
    </source>
</evidence>
<dbReference type="GO" id="GO:0006508">
    <property type="term" value="P:proteolysis"/>
    <property type="evidence" value="ECO:0007669"/>
    <property type="project" value="UniProtKB-KW"/>
</dbReference>
<protein>
    <recommendedName>
        <fullName evidence="9">Lipoprotein signal peptidase</fullName>
        <ecNumber evidence="9">3.4.23.36</ecNumber>
    </recommendedName>
    <alternativeName>
        <fullName evidence="9">Prolipoprotein signal peptidase</fullName>
    </alternativeName>
    <alternativeName>
        <fullName evidence="9">Signal peptidase II</fullName>
        <shortName evidence="9">SPase II</shortName>
    </alternativeName>
</protein>
<dbReference type="HAMAP" id="MF_00161">
    <property type="entry name" value="LspA"/>
    <property type="match status" value="1"/>
</dbReference>
<keyword evidence="13" id="KW-1185">Reference proteome</keyword>
<gene>
    <name evidence="9" type="primary">lspA</name>
    <name evidence="12" type="ORF">GN330_06495</name>
</gene>
<evidence type="ECO:0000313" key="12">
    <source>
        <dbReference type="EMBL" id="MVA96898.1"/>
    </source>
</evidence>
<dbReference type="PROSITE" id="PS00855">
    <property type="entry name" value="SPASE_II"/>
    <property type="match status" value="1"/>
</dbReference>
<organism evidence="12 13">
    <name type="scientific">Nitratireductor arenosus</name>
    <dbReference type="NCBI Taxonomy" id="2682096"/>
    <lineage>
        <taxon>Bacteria</taxon>
        <taxon>Pseudomonadati</taxon>
        <taxon>Pseudomonadota</taxon>
        <taxon>Alphaproteobacteria</taxon>
        <taxon>Hyphomicrobiales</taxon>
        <taxon>Phyllobacteriaceae</taxon>
        <taxon>Nitratireductor</taxon>
    </lineage>
</organism>
<comment type="caution">
    <text evidence="9">Lacks conserved residue(s) required for the propagation of feature annotation.</text>
</comment>
<keyword evidence="7 9" id="KW-1133">Transmembrane helix</keyword>
<keyword evidence="6 9" id="KW-0378">Hydrolase</keyword>
<proteinExistence type="inferred from homology"/>
<evidence type="ECO:0000256" key="4">
    <source>
        <dbReference type="ARBA" id="ARBA00022692"/>
    </source>
</evidence>
<dbReference type="PANTHER" id="PTHR33695">
    <property type="entry name" value="LIPOPROTEIN SIGNAL PEPTIDASE"/>
    <property type="match status" value="1"/>
</dbReference>
<dbReference type="GO" id="GO:0004190">
    <property type="term" value="F:aspartic-type endopeptidase activity"/>
    <property type="evidence" value="ECO:0007669"/>
    <property type="project" value="UniProtKB-UniRule"/>
</dbReference>
<evidence type="ECO:0000313" key="13">
    <source>
        <dbReference type="Proteomes" id="UP000463224"/>
    </source>
</evidence>
<dbReference type="NCBIfam" id="TIGR00077">
    <property type="entry name" value="lspA"/>
    <property type="match status" value="1"/>
</dbReference>
<evidence type="ECO:0000256" key="11">
    <source>
        <dbReference type="RuleBase" id="RU004181"/>
    </source>
</evidence>
<keyword evidence="5 9" id="KW-0064">Aspartyl protease</keyword>
<keyword evidence="2 9" id="KW-1003">Cell membrane</keyword>
<evidence type="ECO:0000256" key="5">
    <source>
        <dbReference type="ARBA" id="ARBA00022750"/>
    </source>
</evidence>
<dbReference type="RefSeq" id="WP_156711789.1">
    <property type="nucleotide sequence ID" value="NZ_WPHG01000001.1"/>
</dbReference>
<evidence type="ECO:0000256" key="7">
    <source>
        <dbReference type="ARBA" id="ARBA00022989"/>
    </source>
</evidence>
<comment type="function">
    <text evidence="9 10">This protein specifically catalyzes the removal of signal peptides from prolipoproteins.</text>
</comment>
<dbReference type="EMBL" id="WPHG01000001">
    <property type="protein sequence ID" value="MVA96898.1"/>
    <property type="molecule type" value="Genomic_DNA"/>
</dbReference>
<dbReference type="Pfam" id="PF01252">
    <property type="entry name" value="Peptidase_A8"/>
    <property type="match status" value="1"/>
</dbReference>
<evidence type="ECO:0000256" key="6">
    <source>
        <dbReference type="ARBA" id="ARBA00022801"/>
    </source>
</evidence>
<comment type="pathway">
    <text evidence="9">Protein modification; lipoprotein biosynthesis (signal peptide cleavage).</text>
</comment>
<sequence>MMRLGYLAIVAGGVVLDQWIKRLVEGGMALHDRIDLLPFLALFHTRNYGIAFSLFADLGDTALVIVTSAVILFVLWLAARSDADQLAARLGFALIIAGALGNLIDRVWLGYVVDYVLFHTPVWSFAVFNLADVMITLGAGLVILQEILLWRRQRRSGGS</sequence>
<evidence type="ECO:0000256" key="9">
    <source>
        <dbReference type="HAMAP-Rule" id="MF_00161"/>
    </source>
</evidence>
<dbReference type="GO" id="GO:0005886">
    <property type="term" value="C:plasma membrane"/>
    <property type="evidence" value="ECO:0007669"/>
    <property type="project" value="UniProtKB-SubCell"/>
</dbReference>
<comment type="subcellular location">
    <subcellularLocation>
        <location evidence="9">Cell membrane</location>
        <topology evidence="9">Multi-pass membrane protein</topology>
    </subcellularLocation>
</comment>
<name>A0A844QFP2_9HYPH</name>
<dbReference type="PANTHER" id="PTHR33695:SF1">
    <property type="entry name" value="LIPOPROTEIN SIGNAL PEPTIDASE"/>
    <property type="match status" value="1"/>
</dbReference>
<dbReference type="AlphaFoldDB" id="A0A844QFP2"/>
<reference evidence="12 13" key="1">
    <citation type="submission" date="2019-12" db="EMBL/GenBank/DDBJ databases">
        <title>Nitratireductor arenosus sp. nov., Isolated from sea sand, Jeju island, South Korea.</title>
        <authorList>
            <person name="Kim W."/>
        </authorList>
    </citation>
    <scope>NUCLEOTIDE SEQUENCE [LARGE SCALE GENOMIC DNA]</scope>
    <source>
        <strain evidence="12 13">CAU 1489</strain>
    </source>
</reference>
<keyword evidence="8 9" id="KW-0472">Membrane</keyword>
<feature type="active site" evidence="9">
    <location>
        <position position="114"/>
    </location>
</feature>
<keyword evidence="4 9" id="KW-0812">Transmembrane</keyword>
<dbReference type="UniPathway" id="UPA00665"/>
<comment type="caution">
    <text evidence="12">The sequence shown here is derived from an EMBL/GenBank/DDBJ whole genome shotgun (WGS) entry which is preliminary data.</text>
</comment>
<evidence type="ECO:0000256" key="3">
    <source>
        <dbReference type="ARBA" id="ARBA00022670"/>
    </source>
</evidence>
<keyword evidence="3 9" id="KW-0645">Protease</keyword>
<feature type="transmembrane region" description="Helical" evidence="9">
    <location>
        <begin position="124"/>
        <end position="144"/>
    </location>
</feature>
<dbReference type="Proteomes" id="UP000463224">
    <property type="component" value="Unassembled WGS sequence"/>
</dbReference>
<dbReference type="EC" id="3.4.23.36" evidence="9"/>
<feature type="transmembrane region" description="Helical" evidence="9">
    <location>
        <begin position="62"/>
        <end position="79"/>
    </location>
</feature>
<dbReference type="PRINTS" id="PR00781">
    <property type="entry name" value="LIPOSIGPTASE"/>
</dbReference>
<evidence type="ECO:0000256" key="2">
    <source>
        <dbReference type="ARBA" id="ARBA00022475"/>
    </source>
</evidence>
<evidence type="ECO:0000256" key="10">
    <source>
        <dbReference type="RuleBase" id="RU000594"/>
    </source>
</evidence>
<feature type="active site" evidence="9">
    <location>
        <position position="132"/>
    </location>
</feature>
<feature type="transmembrane region" description="Helical" evidence="9">
    <location>
        <begin position="86"/>
        <end position="104"/>
    </location>
</feature>
<dbReference type="InterPro" id="IPR001872">
    <property type="entry name" value="Peptidase_A8"/>
</dbReference>
<evidence type="ECO:0000256" key="1">
    <source>
        <dbReference type="ARBA" id="ARBA00006139"/>
    </source>
</evidence>